<evidence type="ECO:0000313" key="1">
    <source>
        <dbReference type="EMBL" id="MBE1458297.1"/>
    </source>
</evidence>
<name>A0ABR9HH40_9ACTN</name>
<organism evidence="1 2">
    <name type="scientific">Nocardiopsis terrae</name>
    <dbReference type="NCBI Taxonomy" id="372655"/>
    <lineage>
        <taxon>Bacteria</taxon>
        <taxon>Bacillati</taxon>
        <taxon>Actinomycetota</taxon>
        <taxon>Actinomycetes</taxon>
        <taxon>Streptosporangiales</taxon>
        <taxon>Nocardiopsidaceae</taxon>
        <taxon>Nocardiopsis</taxon>
    </lineage>
</organism>
<reference evidence="1 2" key="1">
    <citation type="submission" date="2020-10" db="EMBL/GenBank/DDBJ databases">
        <title>Sequencing the genomes of 1000 actinobacteria strains.</title>
        <authorList>
            <person name="Klenk H.-P."/>
        </authorList>
    </citation>
    <scope>NUCLEOTIDE SEQUENCE [LARGE SCALE GENOMIC DNA]</scope>
    <source>
        <strain evidence="1 2">DSM 45157</strain>
    </source>
</reference>
<sequence length="182" mass="19954">MRIENHAPNQGQQGIFNLAPRSQADRIEEAGRAFHEAARRYRAQTAEPVTTLGLIIAISLTEKLVETDSKRQAAERLTGYVSREQLAGLRAFEDPPAELGPAELRPAADDLHAVCAPLHPAADEVCQAAFSLHLALMKAAETLRDPPPPFAWCEPDEAVMKHRALNESITRFAEALSARLES</sequence>
<dbReference type="EMBL" id="JADBDY010000001">
    <property type="protein sequence ID" value="MBE1458297.1"/>
    <property type="molecule type" value="Genomic_DNA"/>
</dbReference>
<proteinExistence type="predicted"/>
<accession>A0ABR9HH40</accession>
<keyword evidence="2" id="KW-1185">Reference proteome</keyword>
<evidence type="ECO:0000313" key="2">
    <source>
        <dbReference type="Proteomes" id="UP000598217"/>
    </source>
</evidence>
<protein>
    <submittedName>
        <fullName evidence="1">Uncharacterized protein</fullName>
    </submittedName>
</protein>
<dbReference type="Proteomes" id="UP000598217">
    <property type="component" value="Unassembled WGS sequence"/>
</dbReference>
<dbReference type="RefSeq" id="WP_191269977.1">
    <property type="nucleotide sequence ID" value="NZ_BMXJ01000003.1"/>
</dbReference>
<gene>
    <name evidence="1" type="ORF">H4W79_002511</name>
</gene>
<comment type="caution">
    <text evidence="1">The sequence shown here is derived from an EMBL/GenBank/DDBJ whole genome shotgun (WGS) entry which is preliminary data.</text>
</comment>